<feature type="transmembrane region" description="Helical" evidence="2">
    <location>
        <begin position="87"/>
        <end position="109"/>
    </location>
</feature>
<proteinExistence type="predicted"/>
<evidence type="ECO:0000256" key="2">
    <source>
        <dbReference type="SAM" id="Phobius"/>
    </source>
</evidence>
<reference evidence="3" key="1">
    <citation type="journal article" date="2023" name="Science">
        <title>Genome structures resolve the early diversification of teleost fishes.</title>
        <authorList>
            <person name="Parey E."/>
            <person name="Louis A."/>
            <person name="Montfort J."/>
            <person name="Bouchez O."/>
            <person name="Roques C."/>
            <person name="Iampietro C."/>
            <person name="Lluch J."/>
            <person name="Castinel A."/>
            <person name="Donnadieu C."/>
            <person name="Desvignes T."/>
            <person name="Floi Bucao C."/>
            <person name="Jouanno E."/>
            <person name="Wen M."/>
            <person name="Mejri S."/>
            <person name="Dirks R."/>
            <person name="Jansen H."/>
            <person name="Henkel C."/>
            <person name="Chen W.J."/>
            <person name="Zahm M."/>
            <person name="Cabau C."/>
            <person name="Klopp C."/>
            <person name="Thompson A.W."/>
            <person name="Robinson-Rechavi M."/>
            <person name="Braasch I."/>
            <person name="Lecointre G."/>
            <person name="Bobe J."/>
            <person name="Postlethwait J.H."/>
            <person name="Berthelot C."/>
            <person name="Roest Crollius H."/>
            <person name="Guiguen Y."/>
        </authorList>
    </citation>
    <scope>NUCLEOTIDE SEQUENCE</scope>
    <source>
        <strain evidence="3">NC1722</strain>
    </source>
</reference>
<organism evidence="3 4">
    <name type="scientific">Aldrovandia affinis</name>
    <dbReference type="NCBI Taxonomy" id="143900"/>
    <lineage>
        <taxon>Eukaryota</taxon>
        <taxon>Metazoa</taxon>
        <taxon>Chordata</taxon>
        <taxon>Craniata</taxon>
        <taxon>Vertebrata</taxon>
        <taxon>Euteleostomi</taxon>
        <taxon>Actinopterygii</taxon>
        <taxon>Neopterygii</taxon>
        <taxon>Teleostei</taxon>
        <taxon>Notacanthiformes</taxon>
        <taxon>Halosauridae</taxon>
        <taxon>Aldrovandia</taxon>
    </lineage>
</organism>
<feature type="compositionally biased region" description="Basic and acidic residues" evidence="1">
    <location>
        <begin position="1"/>
        <end position="11"/>
    </location>
</feature>
<keyword evidence="2" id="KW-0472">Membrane</keyword>
<feature type="compositionally biased region" description="Basic and acidic residues" evidence="1">
    <location>
        <begin position="18"/>
        <end position="41"/>
    </location>
</feature>
<evidence type="ECO:0000313" key="3">
    <source>
        <dbReference type="EMBL" id="KAJ8384684.1"/>
    </source>
</evidence>
<evidence type="ECO:0008006" key="5">
    <source>
        <dbReference type="Google" id="ProtNLM"/>
    </source>
</evidence>
<dbReference type="Gene3D" id="2.60.120.40">
    <property type="match status" value="1"/>
</dbReference>
<accession>A0AAD7RIA3</accession>
<dbReference type="Proteomes" id="UP001221898">
    <property type="component" value="Unassembled WGS sequence"/>
</dbReference>
<dbReference type="SUPFAM" id="SSF49842">
    <property type="entry name" value="TNF-like"/>
    <property type="match status" value="1"/>
</dbReference>
<feature type="region of interest" description="Disordered" evidence="1">
    <location>
        <begin position="1"/>
        <end position="41"/>
    </location>
</feature>
<evidence type="ECO:0000313" key="4">
    <source>
        <dbReference type="Proteomes" id="UP001221898"/>
    </source>
</evidence>
<sequence>MKDERKVRKDGSSGLPRRAPEHKSRGGQGKEVERGEPQERAGARRAISLLFSGCSPLSATMRVLSGKASMDRTEPQREGSGCQRRMVYALFVMVPLLFVVQAVTLALVLTRHPPPPQNMPVGGVCRVPSQEVTMETGNSGEKKARISWTTSRANSEEPLIVQREDLVVNGSWDGRYFLYVRVTLQSSITQEGLHTLCVKQGAMTLLEVKFTWTDGVLTTGFLGRQVELYAGGIITVSCFPPAYINPTGTLTYLGVSLLQLNTQPNC</sequence>
<gene>
    <name evidence="3" type="ORF">AAFF_G00198900</name>
</gene>
<keyword evidence="2" id="KW-0812">Transmembrane</keyword>
<protein>
    <recommendedName>
        <fullName evidence="5">TNF family profile domain-containing protein</fullName>
    </recommendedName>
</protein>
<dbReference type="AlphaFoldDB" id="A0AAD7RIA3"/>
<dbReference type="InterPro" id="IPR008983">
    <property type="entry name" value="Tumour_necrosis_fac-like_dom"/>
</dbReference>
<keyword evidence="4" id="KW-1185">Reference proteome</keyword>
<keyword evidence="2" id="KW-1133">Transmembrane helix</keyword>
<name>A0AAD7RIA3_9TELE</name>
<dbReference type="EMBL" id="JAINUG010000266">
    <property type="protein sequence ID" value="KAJ8384684.1"/>
    <property type="molecule type" value="Genomic_DNA"/>
</dbReference>
<evidence type="ECO:0000256" key="1">
    <source>
        <dbReference type="SAM" id="MobiDB-lite"/>
    </source>
</evidence>
<comment type="caution">
    <text evidence="3">The sequence shown here is derived from an EMBL/GenBank/DDBJ whole genome shotgun (WGS) entry which is preliminary data.</text>
</comment>